<dbReference type="GO" id="GO:0003729">
    <property type="term" value="F:mRNA binding"/>
    <property type="evidence" value="ECO:0007669"/>
    <property type="project" value="TreeGrafter"/>
</dbReference>
<feature type="compositionally biased region" description="Basic and acidic residues" evidence="3">
    <location>
        <begin position="491"/>
        <end position="514"/>
    </location>
</feature>
<dbReference type="PANTHER" id="PTHR23092">
    <property type="entry name" value="POLY(A) RNA POLYMERASE"/>
    <property type="match status" value="1"/>
</dbReference>
<evidence type="ECO:0000313" key="6">
    <source>
        <dbReference type="EMBL" id="CAD1831133.1"/>
    </source>
</evidence>
<dbReference type="InterPro" id="IPR045862">
    <property type="entry name" value="Trf4-like"/>
</dbReference>
<evidence type="ECO:0000259" key="4">
    <source>
        <dbReference type="Pfam" id="PF03828"/>
    </source>
</evidence>
<dbReference type="SUPFAM" id="SSF81301">
    <property type="entry name" value="Nucleotidyltransferase"/>
    <property type="match status" value="1"/>
</dbReference>
<reference evidence="6" key="1">
    <citation type="submission" date="2020-07" db="EMBL/GenBank/DDBJ databases">
        <authorList>
            <person name="Lin J."/>
        </authorList>
    </citation>
    <scope>NUCLEOTIDE SEQUENCE</scope>
</reference>
<dbReference type="GO" id="GO:0005730">
    <property type="term" value="C:nucleolus"/>
    <property type="evidence" value="ECO:0007669"/>
    <property type="project" value="TreeGrafter"/>
</dbReference>
<evidence type="ECO:0008006" key="7">
    <source>
        <dbReference type="Google" id="ProtNLM"/>
    </source>
</evidence>
<dbReference type="GO" id="GO:0043634">
    <property type="term" value="P:polyadenylation-dependent ncRNA catabolic process"/>
    <property type="evidence" value="ECO:0007669"/>
    <property type="project" value="TreeGrafter"/>
</dbReference>
<feature type="compositionally biased region" description="Basic and acidic residues" evidence="3">
    <location>
        <begin position="1035"/>
        <end position="1058"/>
    </location>
</feature>
<evidence type="ECO:0000256" key="2">
    <source>
        <dbReference type="ARBA" id="ARBA00022842"/>
    </source>
</evidence>
<dbReference type="Pfam" id="PF03828">
    <property type="entry name" value="PAP_assoc"/>
    <property type="match status" value="1"/>
</dbReference>
<feature type="compositionally biased region" description="Basic residues" evidence="3">
    <location>
        <begin position="515"/>
        <end position="527"/>
    </location>
</feature>
<feature type="region of interest" description="Disordered" evidence="3">
    <location>
        <begin position="482"/>
        <end position="543"/>
    </location>
</feature>
<feature type="region of interest" description="Disordered" evidence="3">
    <location>
        <begin position="420"/>
        <end position="466"/>
    </location>
</feature>
<gene>
    <name evidence="6" type="ORF">CB5_LOCUS14344</name>
</gene>
<dbReference type="SUPFAM" id="SSF81631">
    <property type="entry name" value="PAP/OAS1 substrate-binding domain"/>
    <property type="match status" value="1"/>
</dbReference>
<keyword evidence="1" id="KW-0479">Metal-binding</keyword>
<evidence type="ECO:0000259" key="5">
    <source>
        <dbReference type="Pfam" id="PF22600"/>
    </source>
</evidence>
<dbReference type="GO" id="GO:0031123">
    <property type="term" value="P:RNA 3'-end processing"/>
    <property type="evidence" value="ECO:0007669"/>
    <property type="project" value="TreeGrafter"/>
</dbReference>
<name>A0A6V7PKG6_ANACO</name>
<dbReference type="InterPro" id="IPR043519">
    <property type="entry name" value="NT_sf"/>
</dbReference>
<dbReference type="GO" id="GO:0046872">
    <property type="term" value="F:metal ion binding"/>
    <property type="evidence" value="ECO:0007669"/>
    <property type="project" value="UniProtKB-KW"/>
</dbReference>
<dbReference type="GO" id="GO:1990817">
    <property type="term" value="F:poly(A) RNA polymerase activity"/>
    <property type="evidence" value="ECO:0007669"/>
    <property type="project" value="InterPro"/>
</dbReference>
<sequence length="1603" mass="176379">MDSPHQLLDSLTAHIALYHSASSSPSNPNPNPNPRSAILRWFSSLPVCHRQCALTVVDPDFVVVLLQMLSRLRRLGHGFFFLLPDLPSASSSSSSSSSLPSLCFRRSRGLLSRAAAADAAELGLARSLLLFSSGEGDGGDRTAVHCPLDALTVSEDFVSDVDRFVEVMDGISGWDFLRGEESGVGAAAWPELAWLKNKGYYSLEAFVANRLEVALRLAWLSGHGGKKPKGVKAAKEKAGTVGVAANAFWRKKGCLDWWLGLDCGHRKKIYDAFLGKATKSLAGEVTKGCNNFLRNEVYFHNPEAGSLIRHDPTASYKNLKQSFFRRNRDNNMDTMSIISSAKQLTLAKFLNRLQVVQEIARLRCNNNQLESNTLFFTTLASAGTLSDYVLMKLRALLMAVSISYKNIELIEDTNSEIHPDKSLEKCNTGSRKGKKKCRNSGKPNATLNLSKDHRCGSKEGSRTSGVLSPQCSLLAADTHIKATSRPLNGSSRKELVSNKNEEKEHGKGLGDCKGHSTKKKSKRKGAKMKASNSSEVQIPMSGSIKKAIPSNTADSILESSELTGPVSLKLYANDSDAMSELGPVDVDEKPTGTKLNNGIPSCPLTRAECCNCSSQFNGLSMVQSDLLYAAPSEETPQASPCFPFTEDNICSNQLIRNNVGLRNLEERVCESGLTHKECDHHGTSIGCEGMDLSLPAVALEGGVVNKEQLLQGLVRNNCSVIQNDGGECYIYDHRNPMGGKSYEWPSITPLNFISTNAQHLPAATDRLHLDVGHEWLTNLDPSFLPPKNPVRNSSNEGGSRILPALPLPLSSDWPPMVRSYSRPSQNFTLCYDSMHNPRMQSSAWAGDIFDTLDLKNTSEFADDSESYWYSEEENENHAFSGRNYNQYFGGGVMYWSPAEYVGSGFSRPPSHSSDDSAWAWHEADITRAIDDMVGVPALPSSYNTNDVASPPATSFCSPFEPSRPPQQSVGYSMAGNDINGKVLNSSSSISDGLEEKVSISVHNSSSSVEGAKGDTLPYSMLRPIIVPSISRRGSRSEFKLTHDHRSPCVPSTRRDIPRMKRPPSPVVLCVPRVPRPPPPSPVGESRKRGFQVVRSGSSSPRHWGVRTLCSDEKKSDRTQLCLDGPEVVWPSWGNKGLPPATMVPSIQGPVLQDHLIKISQLACDQEHPDIALPLQPSDLLNCPSRKECLSLMQSLLHEEINYFCKQVAAENLTRKPYINWAIKRVARCLQVLWPRSRTNIFGSNATGLALPTSDVDLVVSLPPVRNLEPIKEAGILEGRNGIKETCLQHAARYLANQEWVRGDSLKTIENTAIPVIMLVAEVPCDINLCNENSSVVDASQDHSITITGEQGSVPHSDSSCPESSSWPMYSKMRKDDAADVKCIRLDISFKSPSHTGLRTSELVRDLTQQFPASMPLALVLKKFLADRSLDHSYSGGLSSYCLVRLSHMSLKIMLTCLDSDLPVYFTNVQFEEILLITRFLQHEHHVGQPTNQQNLGSLLMDFFYFFGNVFDPRQMRISIQGTGLYMNRERGLSIDPIHIDDPLYSDNNVGRNCFRIHQCIKAFADAYSVLENELTQFSGDHTPTSASTFSLLRKIIPSIDHDG</sequence>
<accession>A0A6V7PKG6</accession>
<dbReference type="Gene3D" id="1.10.1410.10">
    <property type="match status" value="1"/>
</dbReference>
<feature type="domain" description="PAP-associated" evidence="4">
    <location>
        <begin position="1494"/>
        <end position="1547"/>
    </location>
</feature>
<organism evidence="6">
    <name type="scientific">Ananas comosus var. bracteatus</name>
    <name type="common">red pineapple</name>
    <dbReference type="NCBI Taxonomy" id="296719"/>
    <lineage>
        <taxon>Eukaryota</taxon>
        <taxon>Viridiplantae</taxon>
        <taxon>Streptophyta</taxon>
        <taxon>Embryophyta</taxon>
        <taxon>Tracheophyta</taxon>
        <taxon>Spermatophyta</taxon>
        <taxon>Magnoliopsida</taxon>
        <taxon>Liliopsida</taxon>
        <taxon>Poales</taxon>
        <taxon>Bromeliaceae</taxon>
        <taxon>Bromelioideae</taxon>
        <taxon>Ananas</taxon>
    </lineage>
</organism>
<dbReference type="InterPro" id="IPR054708">
    <property type="entry name" value="MTPAP-like_central"/>
</dbReference>
<feature type="compositionally biased region" description="Basic and acidic residues" evidence="3">
    <location>
        <begin position="450"/>
        <end position="461"/>
    </location>
</feature>
<evidence type="ECO:0000256" key="1">
    <source>
        <dbReference type="ARBA" id="ARBA00022723"/>
    </source>
</evidence>
<dbReference type="PANTHER" id="PTHR23092:SF48">
    <property type="entry name" value="NUCLEOTIDYLTRANSFERASE FAMILY PROTEIN"/>
    <property type="match status" value="1"/>
</dbReference>
<feature type="region of interest" description="Disordered" evidence="3">
    <location>
        <begin position="1035"/>
        <end position="1098"/>
    </location>
</feature>
<feature type="domain" description="Poly(A) RNA polymerase mitochondrial-like central palm" evidence="5">
    <location>
        <begin position="1221"/>
        <end position="1331"/>
    </location>
</feature>
<dbReference type="EMBL" id="LR862148">
    <property type="protein sequence ID" value="CAD1831133.1"/>
    <property type="molecule type" value="Genomic_DNA"/>
</dbReference>
<dbReference type="Pfam" id="PF22600">
    <property type="entry name" value="MTPAP-like_central"/>
    <property type="match status" value="1"/>
</dbReference>
<evidence type="ECO:0000256" key="3">
    <source>
        <dbReference type="SAM" id="MobiDB-lite"/>
    </source>
</evidence>
<keyword evidence="2" id="KW-0460">Magnesium</keyword>
<dbReference type="CDD" id="cd05402">
    <property type="entry name" value="NT_PAP_TUTase"/>
    <property type="match status" value="1"/>
</dbReference>
<dbReference type="InterPro" id="IPR002058">
    <property type="entry name" value="PAP_assoc"/>
</dbReference>
<proteinExistence type="predicted"/>
<protein>
    <recommendedName>
        <fullName evidence="7">Polymerase nucleotidyl transferase domain-containing protein</fullName>
    </recommendedName>
</protein>
<dbReference type="Gene3D" id="3.30.460.10">
    <property type="entry name" value="Beta Polymerase, domain 2"/>
    <property type="match status" value="1"/>
</dbReference>
<dbReference type="GO" id="GO:0031499">
    <property type="term" value="C:TRAMP complex"/>
    <property type="evidence" value="ECO:0007669"/>
    <property type="project" value="TreeGrafter"/>
</dbReference>